<dbReference type="InterPro" id="IPR005849">
    <property type="entry name" value="GalP_Utransf_N"/>
</dbReference>
<evidence type="ECO:0000256" key="5">
    <source>
        <dbReference type="ARBA" id="ARBA00022833"/>
    </source>
</evidence>
<dbReference type="UniPathway" id="UPA00214"/>
<dbReference type="NCBIfam" id="TIGR00209">
    <property type="entry name" value="galT_1"/>
    <property type="match status" value="1"/>
</dbReference>
<dbReference type="PANTHER" id="PTHR42763">
    <property type="entry name" value="ADP-GLUCOSE PHOSPHORYLASE"/>
    <property type="match status" value="1"/>
</dbReference>
<name>A0A1E5NIR1_9SPIR</name>
<dbReference type="PANTHER" id="PTHR42763:SF2">
    <property type="entry name" value="ADP-GLUCOSE PHOSPHORYLASE"/>
    <property type="match status" value="1"/>
</dbReference>
<comment type="caution">
    <text evidence="12">The sequence shown here is derived from an EMBL/GenBank/DDBJ whole genome shotgun (WGS) entry which is preliminary data.</text>
</comment>
<sequence length="333" mass="38730">MPHIRKDPVTKQSVIISSERTGRPSDYVNLDKKHIVNSELSCPFCRGHEMKTPDPVYTVYAEQEEIWQVRIVPNKYPIISETHENELPKENKLFYASSSKGFHDVIIEHPNHYFNFYHAQTEDFFYIFKAVMMRLKDLGKNEDMMYSLYFKNFGPEAGASLYHSHSQIITTPFIPVQMYEEISGALEYYNENERCVYCDIIKEEKSLNERVICENENFIAICPFASRSPYQIYVIPKEHADSIIHVSSSNILDFASILKDIFDRLYKLLGEISFNYVLHTLLPTLENKYKNSSHWFLDIMPKMSKLAGYELGSGVFINSITPEDAANQLRTIL</sequence>
<feature type="domain" description="Galactose-1-phosphate uridyl transferase C-terminal" evidence="11">
    <location>
        <begin position="187"/>
        <end position="285"/>
    </location>
</feature>
<evidence type="ECO:0000256" key="3">
    <source>
        <dbReference type="ARBA" id="ARBA00022695"/>
    </source>
</evidence>
<dbReference type="GO" id="GO:0008108">
    <property type="term" value="F:UDP-glucose:hexose-1-phosphate uridylyltransferase activity"/>
    <property type="evidence" value="ECO:0007669"/>
    <property type="project" value="UniProtKB-UniRule"/>
</dbReference>
<keyword evidence="4 9" id="KW-0479">Metal-binding</keyword>
<dbReference type="InterPro" id="IPR053177">
    <property type="entry name" value="ADP-glucose_phosphorylase"/>
</dbReference>
<keyword evidence="3 12" id="KW-0548">Nucleotidyltransferase</keyword>
<comment type="cofactor">
    <cofactor evidence="9">
        <name>Zn(2+)</name>
        <dbReference type="ChEBI" id="CHEBI:29105"/>
    </cofactor>
    <text evidence="9">Binds 1 zinc ion per subunit.</text>
</comment>
<evidence type="ECO:0000256" key="8">
    <source>
        <dbReference type="PIRSR" id="PIRSR000808-1"/>
    </source>
</evidence>
<evidence type="ECO:0000256" key="9">
    <source>
        <dbReference type="PIRSR" id="PIRSR000808-3"/>
    </source>
</evidence>
<evidence type="ECO:0000313" key="13">
    <source>
        <dbReference type="Proteomes" id="UP000095247"/>
    </source>
</evidence>
<dbReference type="RefSeq" id="WP_069725510.1">
    <property type="nucleotide sequence ID" value="NZ_MDCO01000001.1"/>
</dbReference>
<evidence type="ECO:0000256" key="6">
    <source>
        <dbReference type="ARBA" id="ARBA00023277"/>
    </source>
</evidence>
<evidence type="ECO:0000313" key="12">
    <source>
        <dbReference type="EMBL" id="OEJ16048.1"/>
    </source>
</evidence>
<feature type="binding site" evidence="9">
    <location>
        <position position="163"/>
    </location>
    <ligand>
        <name>Zn(2+)</name>
        <dbReference type="ChEBI" id="CHEBI:29105"/>
    </ligand>
</feature>
<keyword evidence="5 9" id="KW-0862">Zinc</keyword>
<dbReference type="InterPro" id="IPR036265">
    <property type="entry name" value="HIT-like_sf"/>
</dbReference>
<evidence type="ECO:0000256" key="4">
    <source>
        <dbReference type="ARBA" id="ARBA00022723"/>
    </source>
</evidence>
<comment type="similarity">
    <text evidence="1">Belongs to the galactose-1-phosphate uridylyltransferase type 1 family.</text>
</comment>
<dbReference type="GO" id="GO:0008270">
    <property type="term" value="F:zinc ion binding"/>
    <property type="evidence" value="ECO:0007669"/>
    <property type="project" value="InterPro"/>
</dbReference>
<dbReference type="EC" id="2.7.7.12" evidence="7"/>
<accession>A0A1E5NIR1</accession>
<feature type="binding site" evidence="9">
    <location>
        <position position="112"/>
    </location>
    <ligand>
        <name>Zn(2+)</name>
        <dbReference type="ChEBI" id="CHEBI:29105"/>
    </ligand>
</feature>
<dbReference type="Proteomes" id="UP000095247">
    <property type="component" value="Unassembled WGS sequence"/>
</dbReference>
<dbReference type="PIRSF" id="PIRSF000808">
    <property type="entry name" value="GalT"/>
    <property type="match status" value="1"/>
</dbReference>
<evidence type="ECO:0000259" key="11">
    <source>
        <dbReference type="Pfam" id="PF02744"/>
    </source>
</evidence>
<proteinExistence type="inferred from homology"/>
<dbReference type="AlphaFoldDB" id="A0A1E5NIR1"/>
<feature type="binding site" evidence="9">
    <location>
        <position position="42"/>
    </location>
    <ligand>
        <name>Zn(2+)</name>
        <dbReference type="ChEBI" id="CHEBI:29105"/>
    </ligand>
</feature>
<dbReference type="InterPro" id="IPR001937">
    <property type="entry name" value="GalP_UDPtransf1"/>
</dbReference>
<keyword evidence="2 12" id="KW-0808">Transferase</keyword>
<gene>
    <name evidence="12" type="ORF">BFL38_11365</name>
</gene>
<evidence type="ECO:0000256" key="1">
    <source>
        <dbReference type="ARBA" id="ARBA00010951"/>
    </source>
</evidence>
<feature type="binding site" evidence="9">
    <location>
        <position position="45"/>
    </location>
    <ligand>
        <name>Zn(2+)</name>
        <dbReference type="ChEBI" id="CHEBI:29105"/>
    </ligand>
</feature>
<evidence type="ECO:0000256" key="2">
    <source>
        <dbReference type="ARBA" id="ARBA00022679"/>
    </source>
</evidence>
<dbReference type="Pfam" id="PF01087">
    <property type="entry name" value="GalP_UDP_transf"/>
    <property type="match status" value="1"/>
</dbReference>
<dbReference type="Gene3D" id="3.30.428.10">
    <property type="entry name" value="HIT-like"/>
    <property type="match status" value="2"/>
</dbReference>
<evidence type="ECO:0000259" key="10">
    <source>
        <dbReference type="Pfam" id="PF01087"/>
    </source>
</evidence>
<dbReference type="EMBL" id="MDCO01000001">
    <property type="protein sequence ID" value="OEJ16048.1"/>
    <property type="molecule type" value="Genomic_DNA"/>
</dbReference>
<feature type="domain" description="Galactose-1-phosphate uridyl transferase N-terminal" evidence="10">
    <location>
        <begin position="2"/>
        <end position="175"/>
    </location>
</feature>
<protein>
    <recommendedName>
        <fullName evidence="7">Galactose-1-phosphate uridylyltransferase</fullName>
        <ecNumber evidence="7">2.7.7.12</ecNumber>
    </recommendedName>
</protein>
<dbReference type="Pfam" id="PF02744">
    <property type="entry name" value="GalP_UDP_tr_C"/>
    <property type="match status" value="1"/>
</dbReference>
<organism evidence="12 13">
    <name type="scientific">Brachyspira hampsonii</name>
    <dbReference type="NCBI Taxonomy" id="1287055"/>
    <lineage>
        <taxon>Bacteria</taxon>
        <taxon>Pseudomonadati</taxon>
        <taxon>Spirochaetota</taxon>
        <taxon>Spirochaetia</taxon>
        <taxon>Brachyspirales</taxon>
        <taxon>Brachyspiraceae</taxon>
        <taxon>Brachyspira</taxon>
    </lineage>
</organism>
<evidence type="ECO:0000256" key="7">
    <source>
        <dbReference type="NCBIfam" id="TIGR00209"/>
    </source>
</evidence>
<feature type="active site" description="Tele-UMP-histidine intermediate" evidence="8">
    <location>
        <position position="165"/>
    </location>
</feature>
<dbReference type="GO" id="GO:0006012">
    <property type="term" value="P:galactose metabolic process"/>
    <property type="evidence" value="ECO:0007669"/>
    <property type="project" value="UniProtKB-UniRule"/>
</dbReference>
<dbReference type="InterPro" id="IPR005850">
    <property type="entry name" value="GalP_Utransf_C"/>
</dbReference>
<dbReference type="SUPFAM" id="SSF54197">
    <property type="entry name" value="HIT-like"/>
    <property type="match status" value="2"/>
</dbReference>
<reference evidence="12 13" key="1">
    <citation type="submission" date="2016-08" db="EMBL/GenBank/DDBJ databases">
        <title>Characterization and recognition of Brachyspira hampsonii sp. nov., a novel intestinal spirochete that is pathogenic to pigs.</title>
        <authorList>
            <person name="Mirajkar N."/>
            <person name="La T."/>
            <person name="Phillips N."/>
            <person name="Hampson D."/>
            <person name="Gebhart C."/>
        </authorList>
    </citation>
    <scope>NUCLEOTIDE SEQUENCE [LARGE SCALE GENOMIC DNA]</scope>
    <source>
        <strain evidence="12 13">P280/1</strain>
    </source>
</reference>
<keyword evidence="6" id="KW-0119">Carbohydrate metabolism</keyword>